<evidence type="ECO:0000256" key="4">
    <source>
        <dbReference type="ARBA" id="ARBA00012023"/>
    </source>
</evidence>
<dbReference type="GO" id="GO:0005524">
    <property type="term" value="F:ATP binding"/>
    <property type="evidence" value="ECO:0007669"/>
    <property type="project" value="UniProtKB-KW"/>
</dbReference>
<comment type="function">
    <text evidence="11">Phosphorylates Ins(1,3,4,5,6)P5 at position 2 to form Ins(1,2,3,4,5,6)P6 (InsP6 or phytate). Phytate is a regulator of intracellular signaling, a highly abundant animal antinutrient, and a phosphate store in plant seeds. Also phosphorylates Ins(1,3,4,6)P4 and Ins(1,4,5,6)P4 to produce Ins(1,2,3,4,6)P5 and Ins(1,2,4,5,6)P5.</text>
</comment>
<reference evidence="14" key="1">
    <citation type="submission" date="2018-02" db="EMBL/GenBank/DDBJ databases">
        <title>Rhizophora mucronata_Transcriptome.</title>
        <authorList>
            <person name="Meera S.P."/>
            <person name="Sreeshan A."/>
            <person name="Augustine A."/>
        </authorList>
    </citation>
    <scope>NUCLEOTIDE SEQUENCE</scope>
    <source>
        <tissue evidence="14">Leaf</tissue>
    </source>
</reference>
<dbReference type="GO" id="GO:0046872">
    <property type="term" value="F:metal ion binding"/>
    <property type="evidence" value="ECO:0007669"/>
    <property type="project" value="UniProtKB-KW"/>
</dbReference>
<evidence type="ECO:0000256" key="7">
    <source>
        <dbReference type="ARBA" id="ARBA00022741"/>
    </source>
</evidence>
<dbReference type="GO" id="GO:0032958">
    <property type="term" value="P:inositol phosphate biosynthetic process"/>
    <property type="evidence" value="ECO:0007669"/>
    <property type="project" value="TreeGrafter"/>
</dbReference>
<protein>
    <recommendedName>
        <fullName evidence="4 12">Inositol-pentakisphosphate 2-kinase</fullName>
        <ecNumber evidence="4 12">2.7.1.158</ecNumber>
    </recommendedName>
</protein>
<dbReference type="GO" id="GO:0005634">
    <property type="term" value="C:nucleus"/>
    <property type="evidence" value="ECO:0007669"/>
    <property type="project" value="TreeGrafter"/>
</dbReference>
<keyword evidence="6" id="KW-0479">Metal-binding</keyword>
<evidence type="ECO:0000256" key="13">
    <source>
        <dbReference type="SAM" id="Phobius"/>
    </source>
</evidence>
<sequence length="184" mass="20860">MEVKLKEKDAADWVYRGEGAANIVLAYAGSSPAFIGKVMRIQKVERNGSSGSGCGARDQLSELTEKEKLLWRETKEIVSSPDREMAKQLYAKHVISPLLGPTHVDAGTRVLVSREFLESVEKRVISRRPSWRVDAAKVDIEHDSVLIMSDHSVFCHGKFFRLYAFFFLFIGIIFKLMTSHMLRL</sequence>
<feature type="transmembrane region" description="Helical" evidence="13">
    <location>
        <begin position="159"/>
        <end position="178"/>
    </location>
</feature>
<dbReference type="FunFam" id="3.30.200.110:FF:000002">
    <property type="entry name" value="Inositol-pentakisphosphate 2-kinase"/>
    <property type="match status" value="1"/>
</dbReference>
<evidence type="ECO:0000256" key="3">
    <source>
        <dbReference type="ARBA" id="ARBA00007229"/>
    </source>
</evidence>
<comment type="cofactor">
    <cofactor evidence="2">
        <name>Zn(2+)</name>
        <dbReference type="ChEBI" id="CHEBI:29105"/>
    </cofactor>
</comment>
<keyword evidence="13" id="KW-0812">Transmembrane</keyword>
<proteinExistence type="inferred from homology"/>
<comment type="catalytic activity">
    <reaction evidence="1 12">
        <text>1D-myo-inositol 1,3,4,5,6-pentakisphosphate + ATP = 1D-myo-inositol hexakisphosphate + ADP + H(+)</text>
        <dbReference type="Rhea" id="RHEA:20313"/>
        <dbReference type="ChEBI" id="CHEBI:15378"/>
        <dbReference type="ChEBI" id="CHEBI:30616"/>
        <dbReference type="ChEBI" id="CHEBI:57733"/>
        <dbReference type="ChEBI" id="CHEBI:58130"/>
        <dbReference type="ChEBI" id="CHEBI:456216"/>
        <dbReference type="EC" id="2.7.1.158"/>
    </reaction>
</comment>
<evidence type="ECO:0000256" key="2">
    <source>
        <dbReference type="ARBA" id="ARBA00001947"/>
    </source>
</evidence>
<keyword evidence="5 12" id="KW-0808">Transferase</keyword>
<dbReference type="EC" id="2.7.1.158" evidence="4 12"/>
<keyword evidence="8 12" id="KW-0418">Kinase</keyword>
<keyword evidence="10 12" id="KW-0067">ATP-binding</keyword>
<dbReference type="AlphaFoldDB" id="A0A2P2MT41"/>
<keyword evidence="13" id="KW-1133">Transmembrane helix</keyword>
<keyword evidence="13" id="KW-0472">Membrane</keyword>
<evidence type="ECO:0000256" key="10">
    <source>
        <dbReference type="ARBA" id="ARBA00022840"/>
    </source>
</evidence>
<dbReference type="InterPro" id="IPR009286">
    <property type="entry name" value="Ins_P5_2-kin"/>
</dbReference>
<comment type="domain">
    <text evidence="12">The EXKPK motif is conserved in inositol-pentakisphosphate 2-kinases of both family 1 and 2.</text>
</comment>
<organism evidence="14">
    <name type="scientific">Rhizophora mucronata</name>
    <name type="common">Asiatic mangrove</name>
    <dbReference type="NCBI Taxonomy" id="61149"/>
    <lineage>
        <taxon>Eukaryota</taxon>
        <taxon>Viridiplantae</taxon>
        <taxon>Streptophyta</taxon>
        <taxon>Embryophyta</taxon>
        <taxon>Tracheophyta</taxon>
        <taxon>Spermatophyta</taxon>
        <taxon>Magnoliopsida</taxon>
        <taxon>eudicotyledons</taxon>
        <taxon>Gunneridae</taxon>
        <taxon>Pentapetalae</taxon>
        <taxon>rosids</taxon>
        <taxon>fabids</taxon>
        <taxon>Malpighiales</taxon>
        <taxon>Rhizophoraceae</taxon>
        <taxon>Rhizophora</taxon>
    </lineage>
</organism>
<evidence type="ECO:0000313" key="14">
    <source>
        <dbReference type="EMBL" id="MBX33378.1"/>
    </source>
</evidence>
<evidence type="ECO:0000256" key="6">
    <source>
        <dbReference type="ARBA" id="ARBA00022723"/>
    </source>
</evidence>
<name>A0A2P2MT41_RHIMU</name>
<dbReference type="GO" id="GO:0035299">
    <property type="term" value="F:inositol-1,3,4,5,6-pentakisphosphate 2-kinase activity"/>
    <property type="evidence" value="ECO:0007669"/>
    <property type="project" value="UniProtKB-EC"/>
</dbReference>
<dbReference type="Gene3D" id="3.30.200.110">
    <property type="entry name" value="Inositol-pentakisphosphate 2-kinase, N-lobe"/>
    <property type="match status" value="1"/>
</dbReference>
<dbReference type="EMBL" id="GGEC01052894">
    <property type="protein sequence ID" value="MBX33378.1"/>
    <property type="molecule type" value="Transcribed_RNA"/>
</dbReference>
<evidence type="ECO:0000256" key="9">
    <source>
        <dbReference type="ARBA" id="ARBA00022833"/>
    </source>
</evidence>
<evidence type="ECO:0000256" key="5">
    <source>
        <dbReference type="ARBA" id="ARBA00022679"/>
    </source>
</evidence>
<evidence type="ECO:0000256" key="12">
    <source>
        <dbReference type="RuleBase" id="RU364126"/>
    </source>
</evidence>
<accession>A0A2P2MT41</accession>
<dbReference type="PANTHER" id="PTHR14456:SF2">
    <property type="entry name" value="INOSITOL-PENTAKISPHOSPHATE 2-KINASE"/>
    <property type="match status" value="1"/>
</dbReference>
<comment type="similarity">
    <text evidence="3">Belongs to the IPK1 type 2 family.</text>
</comment>
<evidence type="ECO:0000256" key="11">
    <source>
        <dbReference type="ARBA" id="ARBA00056211"/>
    </source>
</evidence>
<evidence type="ECO:0000256" key="1">
    <source>
        <dbReference type="ARBA" id="ARBA00001774"/>
    </source>
</evidence>
<dbReference type="PANTHER" id="PTHR14456">
    <property type="entry name" value="INOSITOL POLYPHOSPHATE KINASE 1"/>
    <property type="match status" value="1"/>
</dbReference>
<dbReference type="InterPro" id="IPR043001">
    <property type="entry name" value="IP5_2-K_N_lobe"/>
</dbReference>
<evidence type="ECO:0000256" key="8">
    <source>
        <dbReference type="ARBA" id="ARBA00022777"/>
    </source>
</evidence>
<keyword evidence="7 12" id="KW-0547">Nucleotide-binding</keyword>
<keyword evidence="9" id="KW-0862">Zinc</keyword>
<dbReference type="Pfam" id="PF06090">
    <property type="entry name" value="Ins_P5_2-kin"/>
    <property type="match status" value="1"/>
</dbReference>